<feature type="compositionally biased region" description="Gly residues" evidence="2">
    <location>
        <begin position="471"/>
        <end position="482"/>
    </location>
</feature>
<dbReference type="Proteomes" id="UP000054549">
    <property type="component" value="Unassembled WGS sequence"/>
</dbReference>
<evidence type="ECO:0000256" key="1">
    <source>
        <dbReference type="SAM" id="Coils"/>
    </source>
</evidence>
<feature type="region of interest" description="Disordered" evidence="2">
    <location>
        <begin position="455"/>
        <end position="601"/>
    </location>
</feature>
<feature type="region of interest" description="Disordered" evidence="2">
    <location>
        <begin position="1"/>
        <end position="67"/>
    </location>
</feature>
<dbReference type="AlphaFoldDB" id="A0A0C2WPT5"/>
<feature type="compositionally biased region" description="Polar residues" evidence="2">
    <location>
        <begin position="584"/>
        <end position="601"/>
    </location>
</feature>
<feature type="compositionally biased region" description="Pro residues" evidence="2">
    <location>
        <begin position="409"/>
        <end position="419"/>
    </location>
</feature>
<feature type="compositionally biased region" description="Polar residues" evidence="2">
    <location>
        <begin position="288"/>
        <end position="306"/>
    </location>
</feature>
<feature type="compositionally biased region" description="Polar residues" evidence="2">
    <location>
        <begin position="222"/>
        <end position="232"/>
    </location>
</feature>
<feature type="region of interest" description="Disordered" evidence="2">
    <location>
        <begin position="209"/>
        <end position="427"/>
    </location>
</feature>
<sequence length="601" mass="65462">MLHDPGGLATQEPAIQKMDNYYSDSNNTSSSSSELSPLSKVPRVTGERKTTTTATTNHVHRRSSNRAKDLHRLNAPQLIDLVLHLESQLDKTDTRLKKYVLRCKEHVESETQASEQANKFRQKMTQVILDAQQEAAKAKLDVEEYKLRFENVQKELQRSREVVQILENDKDEIQRALHRARDRAREYKEQSAVQLAREQGRRVGFEQAQQFPAGVPRDDVSEATTSPASTMTGMDILTFREEPVVSTSPNSSPEIRRSRGGQTNTTSVEDVIRASTSGGHPPGRTVSGPPSTASSAQQISHSNSPPGITVEPPPPNTMARPVHQQQPPVGFQPDENLLTPTFLPSHPLPRSTSAHSLSRSNHSSFSFDIQVESPSQPSTPRESDESASGQDSHYLSPNGSRPVSLPRVQPQPQPQPQPHESPVLPVLPRIVSRPTEWGTPAVRPLDLASAVYEEAPTPPGFQYPTPLGAAISGGVGGKGMGKGVTLPQSPAGGGPSSLSPYYASTPYVSRPDSSSVSTSQQPVVPPVTPKTSSLSSSSSTSSSQQPVVPPVTPNVGIYQGSQNRGNGYHRNEGDDEEGEEDTSFDSATKRNTQWNSRMYRR</sequence>
<accession>A0A0C2WPT5</accession>
<gene>
    <name evidence="3" type="ORF">M378DRAFT_1026180</name>
</gene>
<dbReference type="OrthoDB" id="3069722at2759"/>
<dbReference type="STRING" id="946122.A0A0C2WPT5"/>
<dbReference type="EMBL" id="KN818342">
    <property type="protein sequence ID" value="KIL58268.1"/>
    <property type="molecule type" value="Genomic_DNA"/>
</dbReference>
<feature type="coiled-coil region" evidence="1">
    <location>
        <begin position="128"/>
        <end position="190"/>
    </location>
</feature>
<feature type="compositionally biased region" description="Low complexity" evidence="2">
    <location>
        <begin position="23"/>
        <end position="39"/>
    </location>
</feature>
<keyword evidence="4" id="KW-1185">Reference proteome</keyword>
<feature type="compositionally biased region" description="Low complexity" evidence="2">
    <location>
        <begin position="529"/>
        <end position="546"/>
    </location>
</feature>
<keyword evidence="1" id="KW-0175">Coiled coil</keyword>
<reference evidence="3 4" key="1">
    <citation type="submission" date="2014-04" db="EMBL/GenBank/DDBJ databases">
        <title>Evolutionary Origins and Diversification of the Mycorrhizal Mutualists.</title>
        <authorList>
            <consortium name="DOE Joint Genome Institute"/>
            <consortium name="Mycorrhizal Genomics Consortium"/>
            <person name="Kohler A."/>
            <person name="Kuo A."/>
            <person name="Nagy L.G."/>
            <person name="Floudas D."/>
            <person name="Copeland A."/>
            <person name="Barry K.W."/>
            <person name="Cichocki N."/>
            <person name="Veneault-Fourrey C."/>
            <person name="LaButti K."/>
            <person name="Lindquist E.A."/>
            <person name="Lipzen A."/>
            <person name="Lundell T."/>
            <person name="Morin E."/>
            <person name="Murat C."/>
            <person name="Riley R."/>
            <person name="Ohm R."/>
            <person name="Sun H."/>
            <person name="Tunlid A."/>
            <person name="Henrissat B."/>
            <person name="Grigoriev I.V."/>
            <person name="Hibbett D.S."/>
            <person name="Martin F."/>
        </authorList>
    </citation>
    <scope>NUCLEOTIDE SEQUENCE [LARGE SCALE GENOMIC DNA]</scope>
    <source>
        <strain evidence="3 4">Koide BX008</strain>
    </source>
</reference>
<evidence type="ECO:0000313" key="3">
    <source>
        <dbReference type="EMBL" id="KIL58268.1"/>
    </source>
</evidence>
<name>A0A0C2WPT5_AMAMK</name>
<organism evidence="3 4">
    <name type="scientific">Amanita muscaria (strain Koide BX008)</name>
    <dbReference type="NCBI Taxonomy" id="946122"/>
    <lineage>
        <taxon>Eukaryota</taxon>
        <taxon>Fungi</taxon>
        <taxon>Dikarya</taxon>
        <taxon>Basidiomycota</taxon>
        <taxon>Agaricomycotina</taxon>
        <taxon>Agaricomycetes</taxon>
        <taxon>Agaricomycetidae</taxon>
        <taxon>Agaricales</taxon>
        <taxon>Pluteineae</taxon>
        <taxon>Amanitaceae</taxon>
        <taxon>Amanita</taxon>
    </lineage>
</organism>
<feature type="compositionally biased region" description="Low complexity" evidence="2">
    <location>
        <begin position="350"/>
        <end position="367"/>
    </location>
</feature>
<dbReference type="InParanoid" id="A0A0C2WPT5"/>
<evidence type="ECO:0000313" key="4">
    <source>
        <dbReference type="Proteomes" id="UP000054549"/>
    </source>
</evidence>
<feature type="compositionally biased region" description="Acidic residues" evidence="2">
    <location>
        <begin position="573"/>
        <end position="583"/>
    </location>
</feature>
<proteinExistence type="predicted"/>
<dbReference type="HOGENOM" id="CLU_454108_0_0_1"/>
<evidence type="ECO:0000256" key="2">
    <source>
        <dbReference type="SAM" id="MobiDB-lite"/>
    </source>
</evidence>
<feature type="compositionally biased region" description="Polar residues" evidence="2">
    <location>
        <begin position="260"/>
        <end position="278"/>
    </location>
</feature>
<protein>
    <submittedName>
        <fullName evidence="3">Uncharacterized protein</fullName>
    </submittedName>
</protein>
<feature type="compositionally biased region" description="Polar residues" evidence="2">
    <location>
        <begin position="372"/>
        <end position="401"/>
    </location>
</feature>
<feature type="compositionally biased region" description="Low complexity" evidence="2">
    <location>
        <begin position="483"/>
        <end position="522"/>
    </location>
</feature>